<reference evidence="3 4" key="2">
    <citation type="submission" date="2019-01" db="EMBL/GenBank/DDBJ databases">
        <title>The decoding of complex shrimp genome reveals the adaptation for benthos swimmer, frequently molting mechanism and breeding impact on genome.</title>
        <authorList>
            <person name="Sun Y."/>
            <person name="Gao Y."/>
            <person name="Yu Y."/>
        </authorList>
    </citation>
    <scope>NUCLEOTIDE SEQUENCE [LARGE SCALE GENOMIC DNA]</scope>
    <source>
        <tissue evidence="3">Muscle</tissue>
    </source>
</reference>
<evidence type="ECO:0000256" key="1">
    <source>
        <dbReference type="SAM" id="MobiDB-lite"/>
    </source>
</evidence>
<dbReference type="SUPFAM" id="SSF48726">
    <property type="entry name" value="Immunoglobulin"/>
    <property type="match status" value="1"/>
</dbReference>
<feature type="region of interest" description="Disordered" evidence="1">
    <location>
        <begin position="276"/>
        <end position="320"/>
    </location>
</feature>
<evidence type="ECO:0000259" key="2">
    <source>
        <dbReference type="PROSITE" id="PS50835"/>
    </source>
</evidence>
<dbReference type="InterPro" id="IPR036179">
    <property type="entry name" value="Ig-like_dom_sf"/>
</dbReference>
<evidence type="ECO:0000313" key="4">
    <source>
        <dbReference type="Proteomes" id="UP000283509"/>
    </source>
</evidence>
<gene>
    <name evidence="3" type="ORF">C7M84_004760</name>
</gene>
<keyword evidence="4" id="KW-1185">Reference proteome</keyword>
<dbReference type="Pfam" id="PF13927">
    <property type="entry name" value="Ig_3"/>
    <property type="match status" value="1"/>
</dbReference>
<dbReference type="PROSITE" id="PS50835">
    <property type="entry name" value="IG_LIKE"/>
    <property type="match status" value="1"/>
</dbReference>
<dbReference type="PANTHER" id="PTHR23278:SF19">
    <property type="entry name" value="OBSCURIN"/>
    <property type="match status" value="1"/>
</dbReference>
<dbReference type="Gene3D" id="2.60.40.10">
    <property type="entry name" value="Immunoglobulins"/>
    <property type="match status" value="1"/>
</dbReference>
<proteinExistence type="predicted"/>
<organism evidence="3 4">
    <name type="scientific">Penaeus vannamei</name>
    <name type="common">Whiteleg shrimp</name>
    <name type="synonym">Litopenaeus vannamei</name>
    <dbReference type="NCBI Taxonomy" id="6689"/>
    <lineage>
        <taxon>Eukaryota</taxon>
        <taxon>Metazoa</taxon>
        <taxon>Ecdysozoa</taxon>
        <taxon>Arthropoda</taxon>
        <taxon>Crustacea</taxon>
        <taxon>Multicrustacea</taxon>
        <taxon>Malacostraca</taxon>
        <taxon>Eumalacostraca</taxon>
        <taxon>Eucarida</taxon>
        <taxon>Decapoda</taxon>
        <taxon>Dendrobranchiata</taxon>
        <taxon>Penaeoidea</taxon>
        <taxon>Penaeidae</taxon>
        <taxon>Penaeus</taxon>
    </lineage>
</organism>
<feature type="domain" description="Ig-like" evidence="2">
    <location>
        <begin position="124"/>
        <end position="204"/>
    </location>
</feature>
<dbReference type="AlphaFoldDB" id="A0A423TJJ7"/>
<comment type="caution">
    <text evidence="3">The sequence shown here is derived from an EMBL/GenBank/DDBJ whole genome shotgun (WGS) entry which is preliminary data.</text>
</comment>
<evidence type="ECO:0000313" key="3">
    <source>
        <dbReference type="EMBL" id="ROT76646.1"/>
    </source>
</evidence>
<reference evidence="3 4" key="1">
    <citation type="submission" date="2018-04" db="EMBL/GenBank/DDBJ databases">
        <authorList>
            <person name="Zhang X."/>
            <person name="Yuan J."/>
            <person name="Li F."/>
            <person name="Xiang J."/>
        </authorList>
    </citation>
    <scope>NUCLEOTIDE SEQUENCE [LARGE SCALE GENOMIC DNA]</scope>
    <source>
        <tissue evidence="3">Muscle</tissue>
    </source>
</reference>
<dbReference type="Proteomes" id="UP000283509">
    <property type="component" value="Unassembled WGS sequence"/>
</dbReference>
<dbReference type="CDD" id="cd00096">
    <property type="entry name" value="Ig"/>
    <property type="match status" value="1"/>
</dbReference>
<name>A0A423TJJ7_PENVA</name>
<dbReference type="EMBL" id="QCYY01001625">
    <property type="protein sequence ID" value="ROT76646.1"/>
    <property type="molecule type" value="Genomic_DNA"/>
</dbReference>
<dbReference type="PANTHER" id="PTHR23278">
    <property type="entry name" value="SIDESTEP PROTEIN"/>
    <property type="match status" value="1"/>
</dbReference>
<accession>A0A423TJJ7</accession>
<dbReference type="InterPro" id="IPR013783">
    <property type="entry name" value="Ig-like_fold"/>
</dbReference>
<dbReference type="OrthoDB" id="6379592at2759"/>
<dbReference type="InterPro" id="IPR007110">
    <property type="entry name" value="Ig-like_dom"/>
</dbReference>
<protein>
    <submittedName>
        <fullName evidence="3">Nephrin</fullName>
    </submittedName>
</protein>
<sequence>MIKSRRQRMATYGNSAPLITPVLHGAGKQAFKLSVNERRELRKPPLSHFLTPEILAYVSALPVPQLPSLPLTDSTLPLSLLCSTSVFRSQLSLSIRGAAKICKIAINVAELWKFDWQLGGLNAPVCSEGQATSYAVSRYEDAEIKCSVDANPARSTFRWMFNNTSEFIEVPQGRFSSDSNASTITYTPMTTLDYGTLLCWAVNSIGTQKWPCAFHIVPAGKPDPPTNCSVGGVGAVGEWYLGRGRVQLRGRGRYFLPAAGEGRGRLSRPQCDLFHARVHGGRPSPRPEVRPLHNRPQRQGRQYPRPPHHRRPRVRLSTSW</sequence>